<dbReference type="RefSeq" id="WP_013784647.1">
    <property type="nucleotide sequence ID" value="NC_015554.1"/>
</dbReference>
<evidence type="ECO:0000313" key="1">
    <source>
        <dbReference type="EMBL" id="AEF03715.1"/>
    </source>
</evidence>
<dbReference type="Proteomes" id="UP000000683">
    <property type="component" value="Chromosome"/>
</dbReference>
<gene>
    <name evidence="1" type="ordered locus">ambt_10965</name>
</gene>
<keyword evidence="2" id="KW-1185">Reference proteome</keyword>
<dbReference type="HOGENOM" id="CLU_2550863_0_0_6"/>
<evidence type="ECO:0000313" key="2">
    <source>
        <dbReference type="Proteomes" id="UP000000683"/>
    </source>
</evidence>
<dbReference type="AlphaFoldDB" id="F5ZCV3"/>
<dbReference type="EMBL" id="CP002339">
    <property type="protein sequence ID" value="AEF03715.1"/>
    <property type="molecule type" value="Genomic_DNA"/>
</dbReference>
<dbReference type="KEGG" id="alt:ambt_10965"/>
<name>F5ZCV3_ALTNA</name>
<accession>F5ZCV3</accession>
<organism evidence="1 2">
    <name type="scientific">Alteromonas naphthalenivorans</name>
    <dbReference type="NCBI Taxonomy" id="715451"/>
    <lineage>
        <taxon>Bacteria</taxon>
        <taxon>Pseudomonadati</taxon>
        <taxon>Pseudomonadota</taxon>
        <taxon>Gammaproteobacteria</taxon>
        <taxon>Alteromonadales</taxon>
        <taxon>Alteromonadaceae</taxon>
        <taxon>Alteromonas/Salinimonas group</taxon>
        <taxon>Alteromonas</taxon>
    </lineage>
</organism>
<protein>
    <submittedName>
        <fullName evidence="1">Uncharacterized protein</fullName>
    </submittedName>
</protein>
<sequence>MSSTNNESPGTIINNQPDQLLTSVSEVTAITNQSFKSIHELAHTIQGYILDNVHELEPQHDSVLHALLEQVKVECTEGATRL</sequence>
<proteinExistence type="predicted"/>
<reference evidence="1 2" key="1">
    <citation type="journal article" date="2011" name="J. Bacteriol.">
        <title>Complete genome sequence of the polycyclic aromatic hydrocarbon-degrading bacterium Alteromonas sp. strain SN2.</title>
        <authorList>
            <person name="Jin H.M."/>
            <person name="Jeong H."/>
            <person name="Moon E.J."/>
            <person name="Math R.K."/>
            <person name="Lee K."/>
            <person name="Kim H.J."/>
            <person name="Jeon C.O."/>
            <person name="Oh T.K."/>
            <person name="Kim J.F."/>
        </authorList>
    </citation>
    <scope>NUCLEOTIDE SEQUENCE [LARGE SCALE GENOMIC DNA]</scope>
    <source>
        <strain evidence="2">JCM 17741 / KACC 18427 / KCTC 11700BP / SN2</strain>
    </source>
</reference>